<evidence type="ECO:0000313" key="1">
    <source>
        <dbReference type="EMBL" id="JAH89136.1"/>
    </source>
</evidence>
<reference evidence="1" key="2">
    <citation type="journal article" date="2015" name="Fish Shellfish Immunol.">
        <title>Early steps in the European eel (Anguilla anguilla)-Vibrio vulnificus interaction in the gills: Role of the RtxA13 toxin.</title>
        <authorList>
            <person name="Callol A."/>
            <person name="Pajuelo D."/>
            <person name="Ebbesson L."/>
            <person name="Teles M."/>
            <person name="MacKenzie S."/>
            <person name="Amaro C."/>
        </authorList>
    </citation>
    <scope>NUCLEOTIDE SEQUENCE</scope>
</reference>
<organism evidence="1">
    <name type="scientific">Anguilla anguilla</name>
    <name type="common">European freshwater eel</name>
    <name type="synonym">Muraena anguilla</name>
    <dbReference type="NCBI Taxonomy" id="7936"/>
    <lineage>
        <taxon>Eukaryota</taxon>
        <taxon>Metazoa</taxon>
        <taxon>Chordata</taxon>
        <taxon>Craniata</taxon>
        <taxon>Vertebrata</taxon>
        <taxon>Euteleostomi</taxon>
        <taxon>Actinopterygii</taxon>
        <taxon>Neopterygii</taxon>
        <taxon>Teleostei</taxon>
        <taxon>Anguilliformes</taxon>
        <taxon>Anguillidae</taxon>
        <taxon>Anguilla</taxon>
    </lineage>
</organism>
<dbReference type="EMBL" id="GBXM01019441">
    <property type="protein sequence ID" value="JAH89136.1"/>
    <property type="molecule type" value="Transcribed_RNA"/>
</dbReference>
<accession>A0A0E9WFQ6</accession>
<protein>
    <submittedName>
        <fullName evidence="1">Uncharacterized protein</fullName>
    </submittedName>
</protein>
<dbReference type="AlphaFoldDB" id="A0A0E9WFQ6"/>
<sequence length="45" mass="4980">MLGSCFVFFYIIIGPIHVKAFLCLGEPISSHNHKPHSSGEKLPLN</sequence>
<reference evidence="1" key="1">
    <citation type="submission" date="2014-11" db="EMBL/GenBank/DDBJ databases">
        <authorList>
            <person name="Amaro Gonzalez C."/>
        </authorList>
    </citation>
    <scope>NUCLEOTIDE SEQUENCE</scope>
</reference>
<name>A0A0E9WFQ6_ANGAN</name>
<proteinExistence type="predicted"/>